<keyword evidence="8" id="KW-0969">Cilium</keyword>
<sequence length="126" mass="13824">MTNINLNLLKNAIEASSLRQDAINSNIANINTDNYKTNQVAFETLLSKSVHGVTINKTQEQHLGSSNIADIKPIVSKRTGTSVKENGNNVDLDMEMVNLAENSLYYQALISQLNGQYSRLKTIIGG</sequence>
<dbReference type="GO" id="GO:0071978">
    <property type="term" value="P:bacterial-type flagellum-dependent swarming motility"/>
    <property type="evidence" value="ECO:0007669"/>
    <property type="project" value="TreeGrafter"/>
</dbReference>
<dbReference type="PIRSF" id="PIRSF002889">
    <property type="entry name" value="Rod_FlgB"/>
    <property type="match status" value="1"/>
</dbReference>
<comment type="function">
    <text evidence="5 6">Structural component of flagellum, the bacterial motility apparatus. Part of the rod structure of flagellar basal body.</text>
</comment>
<comment type="similarity">
    <text evidence="2 6">Belongs to the flagella basal body rod proteins family.</text>
</comment>
<dbReference type="RefSeq" id="WP_166062676.1">
    <property type="nucleotide sequence ID" value="NZ_CP049889.1"/>
</dbReference>
<dbReference type="AlphaFoldDB" id="A0A6G7WHC1"/>
<protein>
    <recommendedName>
        <fullName evidence="3 6">Flagellar basal body rod protein FlgB</fullName>
    </recommendedName>
</protein>
<dbReference type="NCBIfam" id="TIGR01396">
    <property type="entry name" value="FlgB"/>
    <property type="match status" value="1"/>
</dbReference>
<dbReference type="PANTHER" id="PTHR30435:SF12">
    <property type="entry name" value="FLAGELLAR BASAL BODY ROD PROTEIN FLGB"/>
    <property type="match status" value="1"/>
</dbReference>
<evidence type="ECO:0000256" key="6">
    <source>
        <dbReference type="PIRNR" id="PIRNR002889"/>
    </source>
</evidence>
<organism evidence="8 9">
    <name type="scientific">Jeotgalibaca porci</name>
    <dbReference type="NCBI Taxonomy" id="1868793"/>
    <lineage>
        <taxon>Bacteria</taxon>
        <taxon>Bacillati</taxon>
        <taxon>Bacillota</taxon>
        <taxon>Bacilli</taxon>
        <taxon>Lactobacillales</taxon>
        <taxon>Carnobacteriaceae</taxon>
        <taxon>Jeotgalibaca</taxon>
    </lineage>
</organism>
<dbReference type="PANTHER" id="PTHR30435">
    <property type="entry name" value="FLAGELLAR PROTEIN"/>
    <property type="match status" value="1"/>
</dbReference>
<evidence type="ECO:0000313" key="8">
    <source>
        <dbReference type="EMBL" id="QIK51619.1"/>
    </source>
</evidence>
<accession>A0A6G7WHC1</accession>
<proteinExistence type="inferred from homology"/>
<dbReference type="Pfam" id="PF00460">
    <property type="entry name" value="Flg_bb_rod"/>
    <property type="match status" value="1"/>
</dbReference>
<keyword evidence="4 6" id="KW-0975">Bacterial flagellum</keyword>
<evidence type="ECO:0000256" key="5">
    <source>
        <dbReference type="ARBA" id="ARBA00024934"/>
    </source>
</evidence>
<dbReference type="InterPro" id="IPR001444">
    <property type="entry name" value="Flag_bb_rod_N"/>
</dbReference>
<keyword evidence="8" id="KW-0282">Flagellum</keyword>
<dbReference type="GeneID" id="94552802"/>
<keyword evidence="8" id="KW-0966">Cell projection</keyword>
<evidence type="ECO:0000256" key="4">
    <source>
        <dbReference type="ARBA" id="ARBA00023143"/>
    </source>
</evidence>
<evidence type="ECO:0000313" key="9">
    <source>
        <dbReference type="Proteomes" id="UP000501830"/>
    </source>
</evidence>
<comment type="subunit">
    <text evidence="6">The basal body constitutes a major portion of the flagellar organelle and consists of a number of rings mounted on a central rod.</text>
</comment>
<comment type="subcellular location">
    <subcellularLocation>
        <location evidence="1 6">Bacterial flagellum basal body</location>
    </subcellularLocation>
</comment>
<evidence type="ECO:0000256" key="3">
    <source>
        <dbReference type="ARBA" id="ARBA00014376"/>
    </source>
</evidence>
<evidence type="ECO:0000256" key="1">
    <source>
        <dbReference type="ARBA" id="ARBA00004117"/>
    </source>
</evidence>
<evidence type="ECO:0000256" key="2">
    <source>
        <dbReference type="ARBA" id="ARBA00009677"/>
    </source>
</evidence>
<keyword evidence="9" id="KW-1185">Reference proteome</keyword>
<dbReference type="KEGG" id="jpo:G7058_05880"/>
<dbReference type="GO" id="GO:0030694">
    <property type="term" value="C:bacterial-type flagellum basal body, rod"/>
    <property type="evidence" value="ECO:0007669"/>
    <property type="project" value="InterPro"/>
</dbReference>
<feature type="domain" description="Flagellar basal body rod protein N-terminal" evidence="7">
    <location>
        <begin position="10"/>
        <end position="36"/>
    </location>
</feature>
<gene>
    <name evidence="8" type="primary">flgB</name>
    <name evidence="8" type="ORF">G7058_05880</name>
</gene>
<evidence type="ECO:0000259" key="7">
    <source>
        <dbReference type="Pfam" id="PF00460"/>
    </source>
</evidence>
<name>A0A6G7WHC1_9LACT</name>
<dbReference type="EMBL" id="CP049889">
    <property type="protein sequence ID" value="QIK51619.1"/>
    <property type="molecule type" value="Genomic_DNA"/>
</dbReference>
<dbReference type="Proteomes" id="UP000501830">
    <property type="component" value="Chromosome"/>
</dbReference>
<reference evidence="8 9" key="1">
    <citation type="journal article" date="2017" name="Int. J. Syst. Evol. Microbiol.">
        <title>Jeotgalibaca porci sp. nov. and Jeotgalibaca arthritidis sp. nov., isolated from pigs, and emended description of the genus Jeotgalibaca.</title>
        <authorList>
            <person name="Zamora L."/>
            <person name="Perez-Sancho M."/>
            <person name="Dominguez L."/>
            <person name="Fernandez-Garayzabal J.F."/>
            <person name="Vela A.I."/>
        </authorList>
    </citation>
    <scope>NUCLEOTIDE SEQUENCE [LARGE SCALE GENOMIC DNA]</scope>
    <source>
        <strain evidence="8 9">CCUG 69148</strain>
    </source>
</reference>
<dbReference type="InterPro" id="IPR006300">
    <property type="entry name" value="FlgB"/>
</dbReference>